<feature type="site" description="Contributes to redox potential value" evidence="9">
    <location>
        <position position="37"/>
    </location>
</feature>
<evidence type="ECO:0000256" key="4">
    <source>
        <dbReference type="ARBA" id="ARBA00022982"/>
    </source>
</evidence>
<evidence type="ECO:0000256" key="10">
    <source>
        <dbReference type="PIRSR" id="PIRSR000077-4"/>
    </source>
</evidence>
<dbReference type="PIRSF" id="PIRSF000077">
    <property type="entry name" value="Thioredoxin"/>
    <property type="match status" value="1"/>
</dbReference>
<dbReference type="EMBL" id="AP014924">
    <property type="protein sequence ID" value="BAS28367.1"/>
    <property type="molecule type" value="Genomic_DNA"/>
</dbReference>
<dbReference type="Proteomes" id="UP000065807">
    <property type="component" value="Chromosome"/>
</dbReference>
<protein>
    <recommendedName>
        <fullName evidence="2 7">Thioredoxin</fullName>
    </recommendedName>
</protein>
<evidence type="ECO:0000313" key="12">
    <source>
        <dbReference type="EMBL" id="BAS28367.1"/>
    </source>
</evidence>
<dbReference type="GO" id="GO:0015035">
    <property type="term" value="F:protein-disulfide reductase activity"/>
    <property type="evidence" value="ECO:0007669"/>
    <property type="project" value="UniProtKB-UniRule"/>
</dbReference>
<feature type="active site" description="Nucleophile" evidence="9">
    <location>
        <position position="35"/>
    </location>
</feature>
<evidence type="ECO:0000259" key="11">
    <source>
        <dbReference type="PROSITE" id="PS51352"/>
    </source>
</evidence>
<dbReference type="PANTHER" id="PTHR45663">
    <property type="entry name" value="GEO12009P1"/>
    <property type="match status" value="1"/>
</dbReference>
<dbReference type="GO" id="GO:0045454">
    <property type="term" value="P:cell redox homeostasis"/>
    <property type="evidence" value="ECO:0007669"/>
    <property type="project" value="TreeGrafter"/>
</dbReference>
<dbReference type="SUPFAM" id="SSF52833">
    <property type="entry name" value="Thioredoxin-like"/>
    <property type="match status" value="1"/>
</dbReference>
<feature type="active site" description="Nucleophile" evidence="9">
    <location>
        <position position="38"/>
    </location>
</feature>
<dbReference type="InterPro" id="IPR013766">
    <property type="entry name" value="Thioredoxin_domain"/>
</dbReference>
<reference evidence="13" key="2">
    <citation type="journal article" date="2016" name="Int. J. Syst. Evol. Microbiol.">
        <title>Complete genome sequence and cell structure of Limnochorda pilosa, a Gram-negative spore-former within the phylum Firmicutes.</title>
        <authorList>
            <person name="Watanabe M."/>
            <person name="Kojima H."/>
            <person name="Fukui M."/>
        </authorList>
    </citation>
    <scope>NUCLEOTIDE SEQUENCE [LARGE SCALE GENOMIC DNA]</scope>
    <source>
        <strain evidence="13">HC45</strain>
    </source>
</reference>
<gene>
    <name evidence="12" type="ORF">LIP_2537</name>
</gene>
<comment type="similarity">
    <text evidence="1 8">Belongs to the thioredoxin family.</text>
</comment>
<evidence type="ECO:0000256" key="7">
    <source>
        <dbReference type="NCBIfam" id="TIGR01068"/>
    </source>
</evidence>
<dbReference type="PRINTS" id="PR00421">
    <property type="entry name" value="THIOREDOXIN"/>
</dbReference>
<dbReference type="PATRIC" id="fig|1555112.3.peg.2576"/>
<dbReference type="RefSeq" id="WP_068138614.1">
    <property type="nucleotide sequence ID" value="NZ_AP014924.1"/>
</dbReference>
<dbReference type="STRING" id="1555112.LIP_2537"/>
<dbReference type="AlphaFoldDB" id="A0A0K2SMY5"/>
<evidence type="ECO:0000256" key="1">
    <source>
        <dbReference type="ARBA" id="ARBA00008987"/>
    </source>
</evidence>
<proteinExistence type="inferred from homology"/>
<name>A0A0K2SMY5_LIMPI</name>
<organism evidence="12 13">
    <name type="scientific">Limnochorda pilosa</name>
    <dbReference type="NCBI Taxonomy" id="1555112"/>
    <lineage>
        <taxon>Bacteria</taxon>
        <taxon>Bacillati</taxon>
        <taxon>Bacillota</taxon>
        <taxon>Limnochordia</taxon>
        <taxon>Limnochordales</taxon>
        <taxon>Limnochordaceae</taxon>
        <taxon>Limnochorda</taxon>
    </lineage>
</organism>
<evidence type="ECO:0000256" key="3">
    <source>
        <dbReference type="ARBA" id="ARBA00022448"/>
    </source>
</evidence>
<feature type="disulfide bond" description="Redox-active" evidence="10">
    <location>
        <begin position="35"/>
        <end position="38"/>
    </location>
</feature>
<reference evidence="13" key="1">
    <citation type="submission" date="2015-07" db="EMBL/GenBank/DDBJ databases">
        <title>Complete genome sequence and phylogenetic analysis of Limnochorda pilosa.</title>
        <authorList>
            <person name="Watanabe M."/>
            <person name="Kojima H."/>
            <person name="Fukui M."/>
        </authorList>
    </citation>
    <scope>NUCLEOTIDE SEQUENCE [LARGE SCALE GENOMIC DNA]</scope>
    <source>
        <strain evidence="13">HC45</strain>
    </source>
</reference>
<feature type="site" description="Deprotonates C-terminal active site Cys" evidence="9">
    <location>
        <position position="29"/>
    </location>
</feature>
<keyword evidence="4" id="KW-0249">Electron transport</keyword>
<evidence type="ECO:0000256" key="2">
    <source>
        <dbReference type="ARBA" id="ARBA00020570"/>
    </source>
</evidence>
<keyword evidence="6 10" id="KW-0676">Redox-active center</keyword>
<feature type="site" description="Contributes to redox potential value" evidence="9">
    <location>
        <position position="36"/>
    </location>
</feature>
<keyword evidence="5 10" id="KW-1015">Disulfide bond</keyword>
<keyword evidence="3" id="KW-0813">Transport</keyword>
<sequence>MAQDGLLLHVSDGDFEEQVLRSDLPVLVDFWADWCMPCRAIAPVVERMAQEYAGRLRVAKLDVDANPEIAARYGVMSIPTLLLFRGGQEVHRHVGSRVQGLREQVEAHLG</sequence>
<dbReference type="GO" id="GO:0005829">
    <property type="term" value="C:cytosol"/>
    <property type="evidence" value="ECO:0007669"/>
    <property type="project" value="TreeGrafter"/>
</dbReference>
<dbReference type="CDD" id="cd02947">
    <property type="entry name" value="TRX_family"/>
    <property type="match status" value="1"/>
</dbReference>
<dbReference type="Pfam" id="PF00085">
    <property type="entry name" value="Thioredoxin"/>
    <property type="match status" value="1"/>
</dbReference>
<dbReference type="InterPro" id="IPR036249">
    <property type="entry name" value="Thioredoxin-like_sf"/>
</dbReference>
<evidence type="ECO:0000256" key="5">
    <source>
        <dbReference type="ARBA" id="ARBA00023157"/>
    </source>
</evidence>
<dbReference type="OrthoDB" id="9790390at2"/>
<dbReference type="PANTHER" id="PTHR45663:SF11">
    <property type="entry name" value="GEO12009P1"/>
    <property type="match status" value="1"/>
</dbReference>
<keyword evidence="13" id="KW-1185">Reference proteome</keyword>
<dbReference type="KEGG" id="lpil:LIP_2537"/>
<dbReference type="Gene3D" id="3.40.30.10">
    <property type="entry name" value="Glutaredoxin"/>
    <property type="match status" value="1"/>
</dbReference>
<evidence type="ECO:0000256" key="8">
    <source>
        <dbReference type="PIRNR" id="PIRNR000077"/>
    </source>
</evidence>
<evidence type="ECO:0000256" key="9">
    <source>
        <dbReference type="PIRSR" id="PIRSR000077-1"/>
    </source>
</evidence>
<feature type="domain" description="Thioredoxin" evidence="11">
    <location>
        <begin position="1"/>
        <end position="110"/>
    </location>
</feature>
<dbReference type="FunFam" id="3.40.30.10:FF:000001">
    <property type="entry name" value="Thioredoxin"/>
    <property type="match status" value="1"/>
</dbReference>
<accession>A0A0K2SMY5</accession>
<dbReference type="NCBIfam" id="TIGR01068">
    <property type="entry name" value="thioredoxin"/>
    <property type="match status" value="1"/>
</dbReference>
<evidence type="ECO:0000256" key="6">
    <source>
        <dbReference type="ARBA" id="ARBA00023284"/>
    </source>
</evidence>
<evidence type="ECO:0000313" key="13">
    <source>
        <dbReference type="Proteomes" id="UP000065807"/>
    </source>
</evidence>
<dbReference type="PROSITE" id="PS51352">
    <property type="entry name" value="THIOREDOXIN_2"/>
    <property type="match status" value="1"/>
</dbReference>
<dbReference type="InterPro" id="IPR005746">
    <property type="entry name" value="Thioredoxin"/>
</dbReference>